<organism evidence="2 3">
    <name type="scientific">Chitinophaga horti</name>
    <dbReference type="NCBI Taxonomy" id="2920382"/>
    <lineage>
        <taxon>Bacteria</taxon>
        <taxon>Pseudomonadati</taxon>
        <taxon>Bacteroidota</taxon>
        <taxon>Chitinophagia</taxon>
        <taxon>Chitinophagales</taxon>
        <taxon>Chitinophagaceae</taxon>
        <taxon>Chitinophaga</taxon>
    </lineage>
</organism>
<evidence type="ECO:0000313" key="2">
    <source>
        <dbReference type="EMBL" id="UYQ94483.1"/>
    </source>
</evidence>
<dbReference type="RefSeq" id="WP_264282365.1">
    <property type="nucleotide sequence ID" value="NZ_CP107006.1"/>
</dbReference>
<sequence length="777" mass="86150">MKPLLWACALLFPLSSLCQQAPATQNVKGVVTDRHTHMPLPGVTVQINKSGTATDAQGQFKITGIPAGRYTIQLSLIGYEPMTLQNVEVNAGKETVLELSLAEQVVRLKDYTVTARGRHDAINPLAQVSARPLNMDEGMRYAGSRNDPSRMAQNFAGVIGGNDASNDIVIRGNSPNGVLYRMEGVDIPNPNHFSTLGASGGPVTILNPNTLRSSDFMTGAFPSPYGNALAGAFDLRMRNGNKDKYEFLAEVGFNGFEAAAEGPIGKPGKASFLADYRYSTVAVIQSLGLSVGTGATVPYYQDLNLKVHIPTAKAGTFNLFAIGGVSKIHFGPDDDTTGLYGSDNKDRDRDYRSKTGVVGLTHSYNLGRNTFGRAFVALSYAQNTALEWIVKEDEPLKPSVDVDTRQVKTSVGYQLEHRISSRHQLSGGVTGDFMDLSLNQEFIKDGDSTMSVYMNSRQHTNLLRGWINWQHRLSSQLTANLGVYSQYFVLNKAMAVEPRFNLKYTANSGHGFSMGLGLHSQMQPLEVYFSEADGQLSNKDLGFSRSGHAVLGYEYNAGERFRIRLETYYQHLFDIPVERTASAFSMLNTGAQFGFPDKPWLHNQGKGKNYGVEITAEKFLHKGFYILFTQSLFNSKYRPSDGVWRNTAFNSQFVTNLLGGKEWTLKPGFTLGADTKVSLAGGQWYTPFDVQETVAKGYAVYDDTQTFAKRYGAYFRWDVKISFTWEMGRTTQKFFMDFQNVTARKNIYLKRINTTTGTVSDINQIGFFPNVNYQFTF</sequence>
<feature type="chain" id="PRO_5047273135" evidence="1">
    <location>
        <begin position="24"/>
        <end position="777"/>
    </location>
</feature>
<dbReference type="SUPFAM" id="SSF49464">
    <property type="entry name" value="Carboxypeptidase regulatory domain-like"/>
    <property type="match status" value="1"/>
</dbReference>
<feature type="signal peptide" evidence="1">
    <location>
        <begin position="1"/>
        <end position="23"/>
    </location>
</feature>
<accession>A0ABY6J4F9</accession>
<proteinExistence type="predicted"/>
<keyword evidence="3" id="KW-1185">Reference proteome</keyword>
<dbReference type="Pfam" id="PF13715">
    <property type="entry name" value="CarbopepD_reg_2"/>
    <property type="match status" value="1"/>
</dbReference>
<dbReference type="InterPro" id="IPR008969">
    <property type="entry name" value="CarboxyPept-like_regulatory"/>
</dbReference>
<dbReference type="Gene3D" id="2.60.40.1120">
    <property type="entry name" value="Carboxypeptidase-like, regulatory domain"/>
    <property type="match status" value="1"/>
</dbReference>
<keyword evidence="2" id="KW-0675">Receptor</keyword>
<protein>
    <submittedName>
        <fullName evidence="2">TonB-dependent receptor</fullName>
    </submittedName>
</protein>
<evidence type="ECO:0000256" key="1">
    <source>
        <dbReference type="SAM" id="SignalP"/>
    </source>
</evidence>
<dbReference type="InterPro" id="IPR037066">
    <property type="entry name" value="Plug_dom_sf"/>
</dbReference>
<dbReference type="SUPFAM" id="SSF56935">
    <property type="entry name" value="Porins"/>
    <property type="match status" value="1"/>
</dbReference>
<reference evidence="2" key="1">
    <citation type="submission" date="2022-10" db="EMBL/GenBank/DDBJ databases">
        <title>Chitinophaga sp. nov., isolated from soil.</title>
        <authorList>
            <person name="Jeon C.O."/>
        </authorList>
    </citation>
    <scope>NUCLEOTIDE SEQUENCE</scope>
    <source>
        <strain evidence="2">R8</strain>
    </source>
</reference>
<dbReference type="Proteomes" id="UP001162741">
    <property type="component" value="Chromosome"/>
</dbReference>
<keyword evidence="1" id="KW-0732">Signal</keyword>
<evidence type="ECO:0000313" key="3">
    <source>
        <dbReference type="Proteomes" id="UP001162741"/>
    </source>
</evidence>
<gene>
    <name evidence="2" type="ORF">MKQ68_05185</name>
</gene>
<name>A0ABY6J4F9_9BACT</name>
<dbReference type="Gene3D" id="2.170.130.10">
    <property type="entry name" value="TonB-dependent receptor, plug domain"/>
    <property type="match status" value="1"/>
</dbReference>
<dbReference type="EMBL" id="CP107006">
    <property type="protein sequence ID" value="UYQ94483.1"/>
    <property type="molecule type" value="Genomic_DNA"/>
</dbReference>